<gene>
    <name evidence="3" type="ORF">FHX34_107152</name>
</gene>
<protein>
    <submittedName>
        <fullName evidence="3">Uncharacterized protein</fullName>
    </submittedName>
</protein>
<dbReference type="RefSeq" id="WP_122976610.1">
    <property type="nucleotide sequence ID" value="NZ_BOMX01000126.1"/>
</dbReference>
<proteinExistence type="predicted"/>
<feature type="chain" id="PRO_5021774669" evidence="2">
    <location>
        <begin position="32"/>
        <end position="114"/>
    </location>
</feature>
<evidence type="ECO:0000256" key="1">
    <source>
        <dbReference type="SAM" id="MobiDB-lite"/>
    </source>
</evidence>
<evidence type="ECO:0000313" key="3">
    <source>
        <dbReference type="EMBL" id="TWG10660.1"/>
    </source>
</evidence>
<dbReference type="EMBL" id="VIWY01000007">
    <property type="protein sequence ID" value="TWG10660.1"/>
    <property type="molecule type" value="Genomic_DNA"/>
</dbReference>
<keyword evidence="4" id="KW-1185">Reference proteome</keyword>
<dbReference type="AlphaFoldDB" id="A0A561VGB0"/>
<keyword evidence="2" id="KW-0732">Signal</keyword>
<organism evidence="3 4">
    <name type="scientific">Actinoplanes teichomyceticus</name>
    <dbReference type="NCBI Taxonomy" id="1867"/>
    <lineage>
        <taxon>Bacteria</taxon>
        <taxon>Bacillati</taxon>
        <taxon>Actinomycetota</taxon>
        <taxon>Actinomycetes</taxon>
        <taxon>Micromonosporales</taxon>
        <taxon>Micromonosporaceae</taxon>
        <taxon>Actinoplanes</taxon>
    </lineage>
</organism>
<name>A0A561VGB0_ACTTI</name>
<dbReference type="Proteomes" id="UP000320239">
    <property type="component" value="Unassembled WGS sequence"/>
</dbReference>
<reference evidence="3 4" key="1">
    <citation type="submission" date="2019-06" db="EMBL/GenBank/DDBJ databases">
        <title>Sequencing the genomes of 1000 actinobacteria strains.</title>
        <authorList>
            <person name="Klenk H.-P."/>
        </authorList>
    </citation>
    <scope>NUCLEOTIDE SEQUENCE [LARGE SCALE GENOMIC DNA]</scope>
    <source>
        <strain evidence="3 4">DSM 43866</strain>
    </source>
</reference>
<sequence length="114" mass="11294">MTPTARRTPVPRSLPALLALLLTLFAAPVGAAGHPVDVSSAVAQHIGASVAAATGARAASAQPAAPFVLAASAEVIAPPAEPVAGRPVTDRTRVRPAQRSARVAGSRAPPRTAA</sequence>
<feature type="region of interest" description="Disordered" evidence="1">
    <location>
        <begin position="79"/>
        <end position="114"/>
    </location>
</feature>
<feature type="signal peptide" evidence="2">
    <location>
        <begin position="1"/>
        <end position="31"/>
    </location>
</feature>
<comment type="caution">
    <text evidence="3">The sequence shown here is derived from an EMBL/GenBank/DDBJ whole genome shotgun (WGS) entry which is preliminary data.</text>
</comment>
<evidence type="ECO:0000256" key="2">
    <source>
        <dbReference type="SAM" id="SignalP"/>
    </source>
</evidence>
<accession>A0A561VGB0</accession>
<evidence type="ECO:0000313" key="4">
    <source>
        <dbReference type="Proteomes" id="UP000320239"/>
    </source>
</evidence>